<feature type="transmembrane region" description="Helical" evidence="2">
    <location>
        <begin position="154"/>
        <end position="176"/>
    </location>
</feature>
<evidence type="ECO:0008006" key="5">
    <source>
        <dbReference type="Google" id="ProtNLM"/>
    </source>
</evidence>
<accession>D2AR88</accession>
<feature type="region of interest" description="Disordered" evidence="1">
    <location>
        <begin position="248"/>
        <end position="268"/>
    </location>
</feature>
<evidence type="ECO:0000256" key="1">
    <source>
        <dbReference type="SAM" id="MobiDB-lite"/>
    </source>
</evidence>
<reference evidence="3 4" key="1">
    <citation type="journal article" date="2010" name="Stand. Genomic Sci.">
        <title>Complete genome sequence of Streptosporangium roseum type strain (NI 9100).</title>
        <authorList>
            <person name="Nolan M."/>
            <person name="Sikorski J."/>
            <person name="Jando M."/>
            <person name="Lucas S."/>
            <person name="Lapidus A."/>
            <person name="Glavina Del Rio T."/>
            <person name="Chen F."/>
            <person name="Tice H."/>
            <person name="Pitluck S."/>
            <person name="Cheng J.F."/>
            <person name="Chertkov O."/>
            <person name="Sims D."/>
            <person name="Meincke L."/>
            <person name="Brettin T."/>
            <person name="Han C."/>
            <person name="Detter J.C."/>
            <person name="Bruce D."/>
            <person name="Goodwin L."/>
            <person name="Land M."/>
            <person name="Hauser L."/>
            <person name="Chang Y.J."/>
            <person name="Jeffries C.D."/>
            <person name="Ivanova N."/>
            <person name="Mavromatis K."/>
            <person name="Mikhailova N."/>
            <person name="Chen A."/>
            <person name="Palaniappan K."/>
            <person name="Chain P."/>
            <person name="Rohde M."/>
            <person name="Goker M."/>
            <person name="Bristow J."/>
            <person name="Eisen J.A."/>
            <person name="Markowitz V."/>
            <person name="Hugenholtz P."/>
            <person name="Kyrpides N.C."/>
            <person name="Klenk H.P."/>
        </authorList>
    </citation>
    <scope>NUCLEOTIDE SEQUENCE [LARGE SCALE GENOMIC DNA]</scope>
    <source>
        <strain evidence="4">ATCC 12428 / DSM 43021 / JCM 3005 / NI 9100</strain>
    </source>
</reference>
<keyword evidence="4" id="KW-1185">Reference proteome</keyword>
<keyword evidence="2" id="KW-1133">Transmembrane helix</keyword>
<feature type="transmembrane region" description="Helical" evidence="2">
    <location>
        <begin position="182"/>
        <end position="200"/>
    </location>
</feature>
<evidence type="ECO:0000256" key="2">
    <source>
        <dbReference type="SAM" id="Phobius"/>
    </source>
</evidence>
<dbReference type="eggNOG" id="COG2826">
    <property type="taxonomic scope" value="Bacteria"/>
</dbReference>
<dbReference type="KEGG" id="sro:Sros_5681"/>
<dbReference type="AlphaFoldDB" id="D2AR88"/>
<evidence type="ECO:0000313" key="3">
    <source>
        <dbReference type="EMBL" id="ACZ88429.1"/>
    </source>
</evidence>
<dbReference type="EMBL" id="CP001814">
    <property type="protein sequence ID" value="ACZ88429.1"/>
    <property type="molecule type" value="Genomic_DNA"/>
</dbReference>
<keyword evidence="2" id="KW-0472">Membrane</keyword>
<organism evidence="3 4">
    <name type="scientific">Streptosporangium roseum (strain ATCC 12428 / DSM 43021 / JCM 3005 / KCTC 9067 / NCIMB 10171 / NRRL 2505 / NI 9100)</name>
    <dbReference type="NCBI Taxonomy" id="479432"/>
    <lineage>
        <taxon>Bacteria</taxon>
        <taxon>Bacillati</taxon>
        <taxon>Actinomycetota</taxon>
        <taxon>Actinomycetes</taxon>
        <taxon>Streptosporangiales</taxon>
        <taxon>Streptosporangiaceae</taxon>
        <taxon>Streptosporangium</taxon>
    </lineage>
</organism>
<dbReference type="InterPro" id="IPR026467">
    <property type="entry name" value="Ser/Gly_Cys_C_dom"/>
</dbReference>
<proteinExistence type="predicted"/>
<dbReference type="NCBIfam" id="TIGR04222">
    <property type="entry name" value="near_uncomplex"/>
    <property type="match status" value="1"/>
</dbReference>
<dbReference type="HOGENOM" id="CLU_918047_0_0_11"/>
<sequence>MRDYGLSPDRQDEVWQRWRSGESLSSIARGVDTPLQHVRRFFAQTGGVRPVPARRSLRHLAVAEREEVSRGLAGGPPRVVNAALAELVVRGTVRTSADCWVRAAPDAGAAAGPIEETLVEALKAAPDGLMAFELHRLAQDDVDRLAARRPRRPLTVLAAVATAGLSATLVLLGTSVVRPTPVTFATAAVLALSAGSCLLARRAARPGSPLLRKARLAQPPGDRTSPRPADTVGLGEALYGLSELPNRRAREALGHRPPPPIRPSRKRRARRGFLLNEPEPIIVRGEGTGGYSSCGGDGGGGGC</sequence>
<name>D2AR88_STRRD</name>
<gene>
    <name evidence="3" type="ordered locus">Sros_5681</name>
</gene>
<keyword evidence="2" id="KW-0812">Transmembrane</keyword>
<evidence type="ECO:0000313" key="4">
    <source>
        <dbReference type="Proteomes" id="UP000002029"/>
    </source>
</evidence>
<dbReference type="Proteomes" id="UP000002029">
    <property type="component" value="Chromosome"/>
</dbReference>
<protein>
    <recommendedName>
        <fullName evidence="5">TIGR04222 domain-containing membrane protein</fullName>
    </recommendedName>
</protein>